<evidence type="ECO:0008006" key="3">
    <source>
        <dbReference type="Google" id="ProtNLM"/>
    </source>
</evidence>
<proteinExistence type="predicted"/>
<keyword evidence="2" id="KW-1185">Reference proteome</keyword>
<sequence length="267" mass="30133">MTDTKTIIWHLGPQKTGTTSIQSMLATNREHLSQWVTSTCIREHSWRLAKSLAQQVDLGETEPNSKTTRNFARLTASWRKSDVPSMIISDETLIGPTFIAQGLTTRQRLVRITPLLQKLSEGYNHTIVLYARPQDDWYKSAYKWAIWDQGEAREYDEWLTELEHDPDWDSTTSQMREATSGTVELVDMNTESDDPAPLGTALLRAANVPDDAIASLEPVAPKNESISNGALAFLRNLNREIGLFPNRPAVRKAIMSSERSFTNETEL</sequence>
<dbReference type="InterPro" id="IPR027417">
    <property type="entry name" value="P-loop_NTPase"/>
</dbReference>
<name>A0A2C9CN65_9RHOB</name>
<evidence type="ECO:0000313" key="2">
    <source>
        <dbReference type="Proteomes" id="UP000220034"/>
    </source>
</evidence>
<reference evidence="2" key="1">
    <citation type="submission" date="2017-09" db="EMBL/GenBank/DDBJ databases">
        <authorList>
            <person name="Varghese N."/>
            <person name="Submissions S."/>
        </authorList>
    </citation>
    <scope>NUCLEOTIDE SEQUENCE [LARGE SCALE GENOMIC DNA]</scope>
    <source>
        <strain evidence="2">C7</strain>
    </source>
</reference>
<gene>
    <name evidence="1" type="ORF">SAMN06273572_101506</name>
</gene>
<dbReference type="RefSeq" id="WP_097928225.1">
    <property type="nucleotide sequence ID" value="NZ_OCTN01000001.1"/>
</dbReference>
<evidence type="ECO:0000313" key="1">
    <source>
        <dbReference type="EMBL" id="SOH92658.1"/>
    </source>
</evidence>
<dbReference type="SUPFAM" id="SSF52540">
    <property type="entry name" value="P-loop containing nucleoside triphosphate hydrolases"/>
    <property type="match status" value="1"/>
</dbReference>
<dbReference type="EMBL" id="OCTN01000001">
    <property type="protein sequence ID" value="SOH92658.1"/>
    <property type="molecule type" value="Genomic_DNA"/>
</dbReference>
<dbReference type="Proteomes" id="UP000220034">
    <property type="component" value="Unassembled WGS sequence"/>
</dbReference>
<dbReference type="AlphaFoldDB" id="A0A2C9CN65"/>
<accession>A0A2C9CN65</accession>
<organism evidence="1 2">
    <name type="scientific">Pontivivens marinum</name>
    <dbReference type="NCBI Taxonomy" id="1690039"/>
    <lineage>
        <taxon>Bacteria</taxon>
        <taxon>Pseudomonadati</taxon>
        <taxon>Pseudomonadota</taxon>
        <taxon>Alphaproteobacteria</taxon>
        <taxon>Rhodobacterales</taxon>
        <taxon>Paracoccaceae</taxon>
        <taxon>Pontivivens</taxon>
    </lineage>
</organism>
<protein>
    <recommendedName>
        <fullName evidence="3">Sulfotransferase family protein</fullName>
    </recommendedName>
</protein>
<dbReference type="OrthoDB" id="7762993at2"/>